<accession>A0A9D9J1I0</accession>
<feature type="active site" description="Charge relay system" evidence="5">
    <location>
        <position position="491"/>
    </location>
</feature>
<reference evidence="7" key="2">
    <citation type="journal article" date="2021" name="PeerJ">
        <title>Extensive microbial diversity within the chicken gut microbiome revealed by metagenomics and culture.</title>
        <authorList>
            <person name="Gilroy R."/>
            <person name="Ravi A."/>
            <person name="Getino M."/>
            <person name="Pursley I."/>
            <person name="Horton D.L."/>
            <person name="Alikhan N.F."/>
            <person name="Baker D."/>
            <person name="Gharbi K."/>
            <person name="Hall N."/>
            <person name="Watson M."/>
            <person name="Adriaenssens E.M."/>
            <person name="Foster-Nyarko E."/>
            <person name="Jarju S."/>
            <person name="Secka A."/>
            <person name="Antonio M."/>
            <person name="Oren A."/>
            <person name="Chaudhuri R.R."/>
            <person name="La Ragione R."/>
            <person name="Hildebrand F."/>
            <person name="Pallen M.J."/>
        </authorList>
    </citation>
    <scope>NUCLEOTIDE SEQUENCE</scope>
    <source>
        <strain evidence="7">B2-16538</strain>
    </source>
</reference>
<protein>
    <submittedName>
        <fullName evidence="7">S8 family serine peptidase</fullName>
    </submittedName>
</protein>
<dbReference type="InterPro" id="IPR000209">
    <property type="entry name" value="Peptidase_S8/S53_dom"/>
</dbReference>
<dbReference type="Proteomes" id="UP000823750">
    <property type="component" value="Unassembled WGS sequence"/>
</dbReference>
<dbReference type="Pfam" id="PF00082">
    <property type="entry name" value="Peptidase_S8"/>
    <property type="match status" value="1"/>
</dbReference>
<comment type="caution">
    <text evidence="7">The sequence shown here is derived from an EMBL/GenBank/DDBJ whole genome shotgun (WGS) entry which is preliminary data.</text>
</comment>
<dbReference type="InterPro" id="IPR051048">
    <property type="entry name" value="Peptidase_S8/S53_subtilisin"/>
</dbReference>
<evidence type="ECO:0000256" key="3">
    <source>
        <dbReference type="ARBA" id="ARBA00022801"/>
    </source>
</evidence>
<evidence type="ECO:0000256" key="2">
    <source>
        <dbReference type="ARBA" id="ARBA00022670"/>
    </source>
</evidence>
<name>A0A9D9J1I0_9BACT</name>
<keyword evidence="2 5" id="KW-0645">Protease</keyword>
<dbReference type="SUPFAM" id="SSF52743">
    <property type="entry name" value="Subtilisin-like"/>
    <property type="match status" value="1"/>
</dbReference>
<dbReference type="GO" id="GO:0006508">
    <property type="term" value="P:proteolysis"/>
    <property type="evidence" value="ECO:0007669"/>
    <property type="project" value="UniProtKB-KW"/>
</dbReference>
<dbReference type="InterPro" id="IPR015500">
    <property type="entry name" value="Peptidase_S8_subtilisin-rel"/>
</dbReference>
<keyword evidence="4 5" id="KW-0720">Serine protease</keyword>
<dbReference type="InterPro" id="IPR022398">
    <property type="entry name" value="Peptidase_S8_His-AS"/>
</dbReference>
<dbReference type="PRINTS" id="PR00723">
    <property type="entry name" value="SUBTILISIN"/>
</dbReference>
<dbReference type="InterPro" id="IPR023828">
    <property type="entry name" value="Peptidase_S8_Ser-AS"/>
</dbReference>
<dbReference type="AlphaFoldDB" id="A0A9D9J1I0"/>
<gene>
    <name evidence="7" type="ORF">IAB78_00010</name>
</gene>
<feature type="domain" description="Peptidase S8/S53" evidence="6">
    <location>
        <begin position="228"/>
        <end position="528"/>
    </location>
</feature>
<sequence length="681" mass="71630">MKIFRIYILALLVSLATVSCTEKEPGVSAGPEGQAAVSGKIIHRAEDAVGGSLLVYLSEDAAAAVTQAGPLTRSGSGDGVLRRSGVAALDMALAETGAVSVSPLFVYPERNAREAHAAGLHRWYLVTFDKDMDLDGAAHGLAAVPEVTYVEFNRRLEPSDSFRPVVFTGASATAVPQAGTGAAFNDPYLGNQWHYINTGNTEIFSGIREGADINVRDAWRLCTGDPRVIVAIVDQCVDWTHEDLAANMWVNEAEKNGTPGVDDDGNGYTDDIYGYNGATNGQLELTPGDDGWHGTHVAGTVAAVNNNGTGVCGVAGGNGTPGSGVRLMSCQVFDPKSDESGSVTASSRAITYAANNGACIIQCSFGYQPEANITSDDRYTQVYGAEKSAIDYFSTVSNCPEVLDGGLVIFAAGNDMISTSGYPGGYRDYISVTAMSCDYTPAYYTNYGPGCNVAAPGGDVYQSYLTDGDQQGRSQILSTVPGGYAYLQGTSMACPHVSGVAALGLSYALELGKKFTREEFNSILLTSVNGIDRYCTGTKYYLTQYGGRQTVDLSAHKGKMGTGYIDAYQVLMNVRGTTCIPVPVGEQTQIDISEYIGDGDATFSVLTAEVTADDKAALGMTSDPRTFGKTILLTCGRTGSGILKVSLRAGTNSGSGMSGKTVEREFALVARQGHTQNGGWL</sequence>
<keyword evidence="3 5" id="KW-0378">Hydrolase</keyword>
<dbReference type="EMBL" id="JADILX010000001">
    <property type="protein sequence ID" value="MBO8484794.1"/>
    <property type="molecule type" value="Genomic_DNA"/>
</dbReference>
<feature type="active site" description="Charge relay system" evidence="5">
    <location>
        <position position="293"/>
    </location>
</feature>
<dbReference type="PANTHER" id="PTHR43399:SF4">
    <property type="entry name" value="CELL WALL-ASSOCIATED PROTEASE"/>
    <property type="match status" value="1"/>
</dbReference>
<dbReference type="PANTHER" id="PTHR43399">
    <property type="entry name" value="SUBTILISIN-RELATED"/>
    <property type="match status" value="1"/>
</dbReference>
<evidence type="ECO:0000313" key="7">
    <source>
        <dbReference type="EMBL" id="MBO8484794.1"/>
    </source>
</evidence>
<dbReference type="InterPro" id="IPR036852">
    <property type="entry name" value="Peptidase_S8/S53_dom_sf"/>
</dbReference>
<feature type="active site" description="Charge relay system" evidence="5">
    <location>
        <position position="234"/>
    </location>
</feature>
<evidence type="ECO:0000259" key="6">
    <source>
        <dbReference type="Pfam" id="PF00082"/>
    </source>
</evidence>
<dbReference type="Gene3D" id="3.40.50.200">
    <property type="entry name" value="Peptidase S8/S53 domain"/>
    <property type="match status" value="1"/>
</dbReference>
<evidence type="ECO:0000256" key="5">
    <source>
        <dbReference type="PROSITE-ProRule" id="PRU01240"/>
    </source>
</evidence>
<organism evidence="7 8">
    <name type="scientific">Candidatus Cryptobacteroides excrementavium</name>
    <dbReference type="NCBI Taxonomy" id="2840759"/>
    <lineage>
        <taxon>Bacteria</taxon>
        <taxon>Pseudomonadati</taxon>
        <taxon>Bacteroidota</taxon>
        <taxon>Bacteroidia</taxon>
        <taxon>Bacteroidales</taxon>
        <taxon>Candidatus Cryptobacteroides</taxon>
    </lineage>
</organism>
<evidence type="ECO:0000313" key="8">
    <source>
        <dbReference type="Proteomes" id="UP000823750"/>
    </source>
</evidence>
<evidence type="ECO:0000256" key="1">
    <source>
        <dbReference type="ARBA" id="ARBA00011073"/>
    </source>
</evidence>
<proteinExistence type="inferred from homology"/>
<comment type="similarity">
    <text evidence="1 5">Belongs to the peptidase S8 family.</text>
</comment>
<dbReference type="PROSITE" id="PS51257">
    <property type="entry name" value="PROKAR_LIPOPROTEIN"/>
    <property type="match status" value="1"/>
</dbReference>
<dbReference type="PROSITE" id="PS00137">
    <property type="entry name" value="SUBTILASE_HIS"/>
    <property type="match status" value="1"/>
</dbReference>
<dbReference type="PROSITE" id="PS51892">
    <property type="entry name" value="SUBTILASE"/>
    <property type="match status" value="1"/>
</dbReference>
<evidence type="ECO:0000256" key="4">
    <source>
        <dbReference type="ARBA" id="ARBA00022825"/>
    </source>
</evidence>
<reference evidence="7" key="1">
    <citation type="submission" date="2020-10" db="EMBL/GenBank/DDBJ databases">
        <authorList>
            <person name="Gilroy R."/>
        </authorList>
    </citation>
    <scope>NUCLEOTIDE SEQUENCE</scope>
    <source>
        <strain evidence="7">B2-16538</strain>
    </source>
</reference>
<dbReference type="GO" id="GO:0004252">
    <property type="term" value="F:serine-type endopeptidase activity"/>
    <property type="evidence" value="ECO:0007669"/>
    <property type="project" value="UniProtKB-UniRule"/>
</dbReference>
<dbReference type="PROSITE" id="PS00138">
    <property type="entry name" value="SUBTILASE_SER"/>
    <property type="match status" value="1"/>
</dbReference>